<reference evidence="6 7" key="1">
    <citation type="submission" date="2023-07" db="EMBL/GenBank/DDBJ databases">
        <title>Genomic Encyclopedia of Type Strains, Phase IV (KMG-IV): sequencing the most valuable type-strain genomes for metagenomic binning, comparative biology and taxonomic classification.</title>
        <authorList>
            <person name="Goeker M."/>
        </authorList>
    </citation>
    <scope>NUCLEOTIDE SEQUENCE [LARGE SCALE GENOMIC DNA]</scope>
    <source>
        <strain evidence="6 7">DSM 16460</strain>
    </source>
</reference>
<feature type="domain" description="DUF4349" evidence="5">
    <location>
        <begin position="75"/>
        <end position="291"/>
    </location>
</feature>
<comment type="caution">
    <text evidence="6">The sequence shown here is derived from an EMBL/GenBank/DDBJ whole genome shotgun (WGS) entry which is preliminary data.</text>
</comment>
<evidence type="ECO:0000256" key="2">
    <source>
        <dbReference type="SAM" id="MobiDB-lite"/>
    </source>
</evidence>
<organism evidence="6 7">
    <name type="scientific">Alkalibacillus salilacus</name>
    <dbReference type="NCBI Taxonomy" id="284582"/>
    <lineage>
        <taxon>Bacteria</taxon>
        <taxon>Bacillati</taxon>
        <taxon>Bacillota</taxon>
        <taxon>Bacilli</taxon>
        <taxon>Bacillales</taxon>
        <taxon>Bacillaceae</taxon>
        <taxon>Alkalibacillus</taxon>
    </lineage>
</organism>
<dbReference type="RefSeq" id="WP_306976692.1">
    <property type="nucleotide sequence ID" value="NZ_JAUSTQ010000007.1"/>
</dbReference>
<gene>
    <name evidence="6" type="ORF">J2S77_001864</name>
</gene>
<accession>A0ABT9VFX5</accession>
<name>A0ABT9VFX5_9BACI</name>
<feature type="chain" id="PRO_5045527687" evidence="4">
    <location>
        <begin position="21"/>
        <end position="301"/>
    </location>
</feature>
<keyword evidence="3" id="KW-0472">Membrane</keyword>
<feature type="compositionally biased region" description="Polar residues" evidence="2">
    <location>
        <begin position="22"/>
        <end position="34"/>
    </location>
</feature>
<evidence type="ECO:0000256" key="1">
    <source>
        <dbReference type="SAM" id="Coils"/>
    </source>
</evidence>
<evidence type="ECO:0000313" key="7">
    <source>
        <dbReference type="Proteomes" id="UP001224359"/>
    </source>
</evidence>
<dbReference type="Proteomes" id="UP001224359">
    <property type="component" value="Unassembled WGS sequence"/>
</dbReference>
<dbReference type="EMBL" id="JAUSTQ010000007">
    <property type="protein sequence ID" value="MDQ0159877.1"/>
    <property type="molecule type" value="Genomic_DNA"/>
</dbReference>
<dbReference type="Pfam" id="PF14257">
    <property type="entry name" value="DUF4349"/>
    <property type="match status" value="1"/>
</dbReference>
<protein>
    <submittedName>
        <fullName evidence="6">Major membrane immunogen (Membrane-anchored lipoprotein)</fullName>
    </submittedName>
</protein>
<evidence type="ECO:0000313" key="6">
    <source>
        <dbReference type="EMBL" id="MDQ0159877.1"/>
    </source>
</evidence>
<keyword evidence="7" id="KW-1185">Reference proteome</keyword>
<evidence type="ECO:0000256" key="3">
    <source>
        <dbReference type="SAM" id="Phobius"/>
    </source>
</evidence>
<feature type="coiled-coil region" evidence="1">
    <location>
        <begin position="192"/>
        <end position="219"/>
    </location>
</feature>
<keyword evidence="1" id="KW-0175">Coiled coil</keyword>
<feature type="transmembrane region" description="Helical" evidence="3">
    <location>
        <begin position="265"/>
        <end position="292"/>
    </location>
</feature>
<feature type="compositionally biased region" description="Polar residues" evidence="2">
    <location>
        <begin position="46"/>
        <end position="62"/>
    </location>
</feature>
<keyword evidence="4" id="KW-0732">Signal</keyword>
<feature type="region of interest" description="Disordered" evidence="2">
    <location>
        <begin position="22"/>
        <end position="75"/>
    </location>
</feature>
<feature type="signal peptide" evidence="4">
    <location>
        <begin position="1"/>
        <end position="20"/>
    </location>
</feature>
<keyword evidence="3" id="KW-1133">Transmembrane helix</keyword>
<proteinExistence type="predicted"/>
<evidence type="ECO:0000259" key="5">
    <source>
        <dbReference type="Pfam" id="PF14257"/>
    </source>
</evidence>
<keyword evidence="6" id="KW-0449">Lipoprotein</keyword>
<dbReference type="PROSITE" id="PS51257">
    <property type="entry name" value="PROKAR_LIPOPROTEIN"/>
    <property type="match status" value="1"/>
</dbReference>
<dbReference type="InterPro" id="IPR025645">
    <property type="entry name" value="DUF4349"/>
</dbReference>
<evidence type="ECO:0000256" key="4">
    <source>
        <dbReference type="SAM" id="SignalP"/>
    </source>
</evidence>
<sequence>MRQYIVIFMMVCAIILSACSNDDANSTQQTSNNDAADVEQEAGSKEQVQMSEESDTQSSKSEPSTDEAQDTNSDRMVIYTGRLSIEVPNYDDAHNQLTNKIESLNGYVVESSTRNQDEDHRSGHIRARIPQESFQDFMNQIDSENIHIVEKSTQGEDVTEQYVDLESRLNSKEAVEQRLLNFLEESDDTESLLEISNDLASVQEEIEQLKGQMEYLENHSAHATVTIEIEEKRVNIPNIESEESLNTFERTQQVFMSTINTLIQLGSYLVVFIAGTSPILIPLLIIGGVIWYKRRKKKQSG</sequence>
<keyword evidence="3" id="KW-0812">Transmembrane</keyword>